<evidence type="ECO:0000313" key="3">
    <source>
        <dbReference type="Proteomes" id="UP001485043"/>
    </source>
</evidence>
<dbReference type="AlphaFoldDB" id="A0AAW1T4D6"/>
<reference evidence="2 3" key="1">
    <citation type="journal article" date="2024" name="Nat. Commun.">
        <title>Phylogenomics reveals the evolutionary origins of lichenization in chlorophyte algae.</title>
        <authorList>
            <person name="Puginier C."/>
            <person name="Libourel C."/>
            <person name="Otte J."/>
            <person name="Skaloud P."/>
            <person name="Haon M."/>
            <person name="Grisel S."/>
            <person name="Petersen M."/>
            <person name="Berrin J.G."/>
            <person name="Delaux P.M."/>
            <person name="Dal Grande F."/>
            <person name="Keller J."/>
        </authorList>
    </citation>
    <scope>NUCLEOTIDE SEQUENCE [LARGE SCALE GENOMIC DNA]</scope>
    <source>
        <strain evidence="2 3">SAG 2523</strain>
    </source>
</reference>
<sequence>MQTTNMLQREACTQQRVLGQAASNSGPATKRARRSPAKVAAKASAEQQDATRKAPLDHLRDAAKASVGAVLAATIAITTPMAYAAPFDTGTNLAPLGNLRSADKGTKYELEALNTEAAHIKAGIAARKDYTDKDIVDFLCNTECLEGRFDTMGVQGKDFKADLLGPNPKPPKGMKKANLSPRTKALLEEVALSEQGHALYTRQAGSTIPCPYVDYDKGFNAVFARAYGLKDGESISKLFGKDWDPYVNDATFALSMVFLEELGATGNKGLTLLHTNPILADGTAGLATTATAFAAIERSILYDLRDEIVPPTNETVAQVFARLSAYRDAMDGPQIDDQGLLNKDPRFIAIPGSYVNNIPTDIRGLSFSRTPLMNLNILMVGAKDGKGGFFPEGIAGRINTPEGFDKLAKGTEDFGNQPQIVQMPASEVEKIPGPVTPEGPSELPGMTSLTQELNSGAPLVNEKPETRGL</sequence>
<dbReference type="PANTHER" id="PTHR31694:SF26">
    <property type="entry name" value="OS05G0151100 PROTEIN"/>
    <property type="match status" value="1"/>
</dbReference>
<dbReference type="Pfam" id="PF13668">
    <property type="entry name" value="Ferritin_2"/>
    <property type="match status" value="1"/>
</dbReference>
<proteinExistence type="predicted"/>
<feature type="region of interest" description="Disordered" evidence="1">
    <location>
        <begin position="426"/>
        <end position="469"/>
    </location>
</feature>
<keyword evidence="3" id="KW-1185">Reference proteome</keyword>
<feature type="region of interest" description="Disordered" evidence="1">
    <location>
        <begin position="1"/>
        <end position="54"/>
    </location>
</feature>
<dbReference type="EMBL" id="JALJOV010000361">
    <property type="protein sequence ID" value="KAK9864379.1"/>
    <property type="molecule type" value="Genomic_DNA"/>
</dbReference>
<evidence type="ECO:0000313" key="2">
    <source>
        <dbReference type="EMBL" id="KAK9864379.1"/>
    </source>
</evidence>
<name>A0AAW1T4D6_9CHLO</name>
<evidence type="ECO:0000256" key="1">
    <source>
        <dbReference type="SAM" id="MobiDB-lite"/>
    </source>
</evidence>
<feature type="compositionally biased region" description="Polar residues" evidence="1">
    <location>
        <begin position="1"/>
        <end position="27"/>
    </location>
</feature>
<gene>
    <name evidence="2" type="ORF">WJX84_006552</name>
</gene>
<comment type="caution">
    <text evidence="2">The sequence shown here is derived from an EMBL/GenBank/DDBJ whole genome shotgun (WGS) entry which is preliminary data.</text>
</comment>
<dbReference type="InterPro" id="IPR052965">
    <property type="entry name" value="Pigment-catalase-like"/>
</dbReference>
<dbReference type="Proteomes" id="UP001485043">
    <property type="component" value="Unassembled WGS sequence"/>
</dbReference>
<organism evidence="2 3">
    <name type="scientific">Apatococcus fuscideae</name>
    <dbReference type="NCBI Taxonomy" id="2026836"/>
    <lineage>
        <taxon>Eukaryota</taxon>
        <taxon>Viridiplantae</taxon>
        <taxon>Chlorophyta</taxon>
        <taxon>core chlorophytes</taxon>
        <taxon>Trebouxiophyceae</taxon>
        <taxon>Chlorellales</taxon>
        <taxon>Chlorellaceae</taxon>
        <taxon>Apatococcus</taxon>
    </lineage>
</organism>
<dbReference type="PANTHER" id="PTHR31694">
    <property type="entry name" value="DESICCATION-LIKE PROTEIN"/>
    <property type="match status" value="1"/>
</dbReference>
<accession>A0AAW1T4D6</accession>
<protein>
    <submittedName>
        <fullName evidence="2">Uncharacterized protein</fullName>
    </submittedName>
</protein>